<dbReference type="Pfam" id="PF02902">
    <property type="entry name" value="Peptidase_C48"/>
    <property type="match status" value="1"/>
</dbReference>
<feature type="non-terminal residue" evidence="6">
    <location>
        <position position="329"/>
    </location>
</feature>
<sequence>MKPVVHYGLDSNLASKISMQETTCNFPEHKQPLLDCLLDGTLKLNGSNIVDTKDLETLLGGQARNEDNYLNNFVIDTYLNLLIKNIPTKSKVESLEWEKFEKGIGGSKPVKKALKGKASILAQDVFLVPCNPGQSKHWFLLVVLPLEKKIVALDSLAGAFIKPTVSSAIRKMWDLLKQLDAALDLTQWSFSCNSPQDIPQQQNGFDCGVFICLYARSLLLQSPVVSSSSIQNFRKHMILELHEKEVLCFDGPAITEGQYYAVEYQKSFYFGRALNSSQDDSQIEFKFLHSTGARVFDWPVRDDIETCHMSCVFYGPITIVGVSPFVLPQ</sequence>
<dbReference type="PANTHER" id="PTHR12606:SF141">
    <property type="entry name" value="GH15225P-RELATED"/>
    <property type="match status" value="1"/>
</dbReference>
<evidence type="ECO:0000256" key="1">
    <source>
        <dbReference type="ARBA" id="ARBA00005234"/>
    </source>
</evidence>
<gene>
    <name evidence="6" type="ORF">PEVE_00011691</name>
</gene>
<comment type="caution">
    <text evidence="6">The sequence shown here is derived from an EMBL/GenBank/DDBJ whole genome shotgun (WGS) entry which is preliminary data.</text>
</comment>
<dbReference type="PROSITE" id="PS50600">
    <property type="entry name" value="ULP_PROTEASE"/>
    <property type="match status" value="1"/>
</dbReference>
<name>A0ABN8M094_9CNID</name>
<evidence type="ECO:0000259" key="5">
    <source>
        <dbReference type="PROSITE" id="PS50600"/>
    </source>
</evidence>
<evidence type="ECO:0000256" key="4">
    <source>
        <dbReference type="ARBA" id="ARBA00022807"/>
    </source>
</evidence>
<dbReference type="Gene3D" id="3.40.395.10">
    <property type="entry name" value="Adenoviral Proteinase, Chain A"/>
    <property type="match status" value="1"/>
</dbReference>
<dbReference type="Proteomes" id="UP001159427">
    <property type="component" value="Unassembled WGS sequence"/>
</dbReference>
<evidence type="ECO:0000256" key="3">
    <source>
        <dbReference type="ARBA" id="ARBA00022801"/>
    </source>
</evidence>
<keyword evidence="4" id="KW-0788">Thiol protease</keyword>
<dbReference type="SUPFAM" id="SSF54001">
    <property type="entry name" value="Cysteine proteinases"/>
    <property type="match status" value="1"/>
</dbReference>
<accession>A0ABN8M094</accession>
<keyword evidence="7" id="KW-1185">Reference proteome</keyword>
<organism evidence="6 7">
    <name type="scientific">Porites evermanni</name>
    <dbReference type="NCBI Taxonomy" id="104178"/>
    <lineage>
        <taxon>Eukaryota</taxon>
        <taxon>Metazoa</taxon>
        <taxon>Cnidaria</taxon>
        <taxon>Anthozoa</taxon>
        <taxon>Hexacorallia</taxon>
        <taxon>Scleractinia</taxon>
        <taxon>Fungiina</taxon>
        <taxon>Poritidae</taxon>
        <taxon>Porites</taxon>
    </lineage>
</organism>
<dbReference type="InterPro" id="IPR038765">
    <property type="entry name" value="Papain-like_cys_pep_sf"/>
</dbReference>
<keyword evidence="3" id="KW-0378">Hydrolase</keyword>
<keyword evidence="2" id="KW-0645">Protease</keyword>
<evidence type="ECO:0000256" key="2">
    <source>
        <dbReference type="ARBA" id="ARBA00022670"/>
    </source>
</evidence>
<feature type="domain" description="Ubiquitin-like protease family profile" evidence="5">
    <location>
        <begin position="48"/>
        <end position="218"/>
    </location>
</feature>
<evidence type="ECO:0000313" key="6">
    <source>
        <dbReference type="EMBL" id="CAH3021523.1"/>
    </source>
</evidence>
<dbReference type="EMBL" id="CALNXI010000185">
    <property type="protein sequence ID" value="CAH3021523.1"/>
    <property type="molecule type" value="Genomic_DNA"/>
</dbReference>
<reference evidence="6 7" key="1">
    <citation type="submission" date="2022-05" db="EMBL/GenBank/DDBJ databases">
        <authorList>
            <consortium name="Genoscope - CEA"/>
            <person name="William W."/>
        </authorList>
    </citation>
    <scope>NUCLEOTIDE SEQUENCE [LARGE SCALE GENOMIC DNA]</scope>
</reference>
<dbReference type="PANTHER" id="PTHR12606">
    <property type="entry name" value="SENTRIN/SUMO-SPECIFIC PROTEASE"/>
    <property type="match status" value="1"/>
</dbReference>
<evidence type="ECO:0000313" key="7">
    <source>
        <dbReference type="Proteomes" id="UP001159427"/>
    </source>
</evidence>
<protein>
    <recommendedName>
        <fullName evidence="5">Ubiquitin-like protease family profile domain-containing protein</fullName>
    </recommendedName>
</protein>
<proteinExistence type="inferred from homology"/>
<comment type="similarity">
    <text evidence="1">Belongs to the peptidase C48 family.</text>
</comment>
<dbReference type="InterPro" id="IPR003653">
    <property type="entry name" value="Peptidase_C48_C"/>
</dbReference>